<accession>D3RW57</accession>
<organism evidence="3 4">
    <name type="scientific">Allochromatium vinosum (strain ATCC 17899 / DSM 180 / NBRC 103801 / NCIMB 10441 / D)</name>
    <name type="common">Chromatium vinosum</name>
    <dbReference type="NCBI Taxonomy" id="572477"/>
    <lineage>
        <taxon>Bacteria</taxon>
        <taxon>Pseudomonadati</taxon>
        <taxon>Pseudomonadota</taxon>
        <taxon>Gammaproteobacteria</taxon>
        <taxon>Chromatiales</taxon>
        <taxon>Chromatiaceae</taxon>
        <taxon>Allochromatium</taxon>
    </lineage>
</organism>
<evidence type="ECO:0000256" key="1">
    <source>
        <dbReference type="SAM" id="SignalP"/>
    </source>
</evidence>
<sequence>MRKITALIAVMLATSGAQAQVYKCADPITGETVYSQTQCATEAKTVNIQDIQATPTVAIAENDALARRCANSIQFKDPDSVRIEKVGAMSATVIDYAGSRIVANVLHVWINARNSYGGYTGSKMYYCYLSQHDKKVLFVESLGG</sequence>
<dbReference type="Pfam" id="PF13511">
    <property type="entry name" value="DUF4124"/>
    <property type="match status" value="1"/>
</dbReference>
<feature type="signal peptide" evidence="1">
    <location>
        <begin position="1"/>
        <end position="19"/>
    </location>
</feature>
<dbReference type="Proteomes" id="UP000001441">
    <property type="component" value="Plasmid pALVIN01"/>
</dbReference>
<evidence type="ECO:0000313" key="3">
    <source>
        <dbReference type="EMBL" id="ADC64069.1"/>
    </source>
</evidence>
<feature type="domain" description="DUF4124" evidence="2">
    <location>
        <begin position="9"/>
        <end position="57"/>
    </location>
</feature>
<name>D3RW57_ALLVD</name>
<dbReference type="EMBL" id="CP001897">
    <property type="protein sequence ID" value="ADC64069.1"/>
    <property type="molecule type" value="Genomic_DNA"/>
</dbReference>
<feature type="chain" id="PRO_5003049646" description="DUF4124 domain-containing protein" evidence="1">
    <location>
        <begin position="20"/>
        <end position="144"/>
    </location>
</feature>
<keyword evidence="3" id="KW-0614">Plasmid</keyword>
<dbReference type="HOGENOM" id="CLU_1792405_0_0_6"/>
<geneLocation type="plasmid" evidence="3 4">
    <name>pALVIN01</name>
</geneLocation>
<reference evidence="3 4" key="1">
    <citation type="journal article" date="2011" name="Stand. Genomic Sci.">
        <title>Complete genome sequence of Allochromatium vinosum DSM 180(T).</title>
        <authorList>
            <person name="Weissgerber T."/>
            <person name="Zigann R."/>
            <person name="Bruce D."/>
            <person name="Chang Y.J."/>
            <person name="Detter J.C."/>
            <person name="Han C."/>
            <person name="Hauser L."/>
            <person name="Jeffries C.D."/>
            <person name="Land M."/>
            <person name="Munk A.C."/>
            <person name="Tapia R."/>
            <person name="Dahl C."/>
        </authorList>
    </citation>
    <scope>NUCLEOTIDE SEQUENCE [LARGE SCALE GENOMIC DNA]</scope>
    <source>
        <strain evidence="4">ATCC 17899 / DSM 180 / NBRC 103801 / NCIMB 10441 / D</strain>
        <plasmid evidence="4">Plasmid pALVIN01</plasmid>
    </source>
</reference>
<keyword evidence="1" id="KW-0732">Signal</keyword>
<dbReference type="KEGG" id="alv:Alvin_3171"/>
<dbReference type="RefSeq" id="WP_012972333.1">
    <property type="nucleotide sequence ID" value="NC_013852.1"/>
</dbReference>
<evidence type="ECO:0000259" key="2">
    <source>
        <dbReference type="Pfam" id="PF13511"/>
    </source>
</evidence>
<protein>
    <recommendedName>
        <fullName evidence="2">DUF4124 domain-containing protein</fullName>
    </recommendedName>
</protein>
<dbReference type="OrthoDB" id="6174298at2"/>
<proteinExistence type="predicted"/>
<keyword evidence="4" id="KW-1185">Reference proteome</keyword>
<gene>
    <name evidence="3" type="ordered locus">Alvin_3171</name>
</gene>
<dbReference type="AlphaFoldDB" id="D3RW57"/>
<dbReference type="InterPro" id="IPR025392">
    <property type="entry name" value="DUF4124"/>
</dbReference>
<evidence type="ECO:0000313" key="4">
    <source>
        <dbReference type="Proteomes" id="UP000001441"/>
    </source>
</evidence>